<comment type="caution">
    <text evidence="2">The sequence shown here is derived from an EMBL/GenBank/DDBJ whole genome shotgun (WGS) entry which is preliminary data.</text>
</comment>
<accession>A0ABS6A2U5</accession>
<keyword evidence="1" id="KW-0812">Transmembrane</keyword>
<keyword evidence="1" id="KW-1133">Transmembrane helix</keyword>
<evidence type="ECO:0000313" key="2">
    <source>
        <dbReference type="EMBL" id="MBU2761431.1"/>
    </source>
</evidence>
<dbReference type="Pfam" id="PF04403">
    <property type="entry name" value="PqiA"/>
    <property type="match status" value="1"/>
</dbReference>
<name>A0ABS6A2U5_9PROT</name>
<sequence>MERTSGRSINAAMAMTLSALFLLIPANFLPLLSVDIFGVHHQSVLASGIWGVAAQGWPVVAVILALELLILPFLRFSTLAVVLLQLDTGHYPSWLGRMFRWSEWLDQWAMLDVFLIGFGIG</sequence>
<evidence type="ECO:0000256" key="1">
    <source>
        <dbReference type="SAM" id="Phobius"/>
    </source>
</evidence>
<dbReference type="InterPro" id="IPR007498">
    <property type="entry name" value="PqiA-like"/>
</dbReference>
<organism evidence="2 3">
    <name type="scientific">Acidithiobacillus sulfurivorans</name>
    <dbReference type="NCBI Taxonomy" id="1958756"/>
    <lineage>
        <taxon>Bacteria</taxon>
        <taxon>Pseudomonadati</taxon>
        <taxon>Pseudomonadota</taxon>
        <taxon>Acidithiobacillia</taxon>
        <taxon>Acidithiobacillales</taxon>
        <taxon>Acidithiobacillaceae</taxon>
        <taxon>Acidithiobacillus</taxon>
    </lineage>
</organism>
<proteinExistence type="predicted"/>
<protein>
    <submittedName>
        <fullName evidence="2">Paraquat-inducible protein A</fullName>
    </submittedName>
</protein>
<gene>
    <name evidence="2" type="ORF">HAP95_14950</name>
</gene>
<feature type="non-terminal residue" evidence="2">
    <location>
        <position position="121"/>
    </location>
</feature>
<feature type="transmembrane region" description="Helical" evidence="1">
    <location>
        <begin position="12"/>
        <end position="32"/>
    </location>
</feature>
<evidence type="ECO:0000313" key="3">
    <source>
        <dbReference type="Proteomes" id="UP000755654"/>
    </source>
</evidence>
<keyword evidence="3" id="KW-1185">Reference proteome</keyword>
<reference evidence="2 3" key="1">
    <citation type="journal article" date="2021" name="ISME J.">
        <title>Genomic evolution of the class Acidithiobacillia: deep-branching Proteobacteria living in extreme acidic conditions.</title>
        <authorList>
            <person name="Moya-Beltran A."/>
            <person name="Beard S."/>
            <person name="Rojas-Villalobos C."/>
            <person name="Issotta F."/>
            <person name="Gallardo Y."/>
            <person name="Ulloa R."/>
            <person name="Giaveno A."/>
            <person name="Degli Esposti M."/>
            <person name="Johnson D.B."/>
            <person name="Quatrini R."/>
        </authorList>
    </citation>
    <scope>NUCLEOTIDE SEQUENCE [LARGE SCALE GENOMIC DNA]</scope>
    <source>
        <strain evidence="2 3">RW2</strain>
    </source>
</reference>
<keyword evidence="1" id="KW-0472">Membrane</keyword>
<dbReference type="Proteomes" id="UP000755654">
    <property type="component" value="Unassembled WGS sequence"/>
</dbReference>
<dbReference type="EMBL" id="JAAOMP010000160">
    <property type="protein sequence ID" value="MBU2761431.1"/>
    <property type="molecule type" value="Genomic_DNA"/>
</dbReference>
<feature type="transmembrane region" description="Helical" evidence="1">
    <location>
        <begin position="52"/>
        <end position="74"/>
    </location>
</feature>